<evidence type="ECO:0000313" key="1">
    <source>
        <dbReference type="EMBL" id="QCY68535.1"/>
    </source>
</evidence>
<name>A0A5B7WZX8_9FLAO</name>
<dbReference type="AlphaFoldDB" id="A0A5B7WZX8"/>
<gene>
    <name evidence="1" type="ORF">FHG64_03530</name>
</gene>
<dbReference type="PROSITE" id="PS51257">
    <property type="entry name" value="PROKAR_LIPOPROTEIN"/>
    <property type="match status" value="1"/>
</dbReference>
<organism evidence="1 2">
    <name type="scientific">Antarcticibacterium flavum</name>
    <dbReference type="NCBI Taxonomy" id="2058175"/>
    <lineage>
        <taxon>Bacteria</taxon>
        <taxon>Pseudomonadati</taxon>
        <taxon>Bacteroidota</taxon>
        <taxon>Flavobacteriia</taxon>
        <taxon>Flavobacteriales</taxon>
        <taxon>Flavobacteriaceae</taxon>
        <taxon>Antarcticibacterium</taxon>
    </lineage>
</organism>
<dbReference type="Proteomes" id="UP000309016">
    <property type="component" value="Chromosome"/>
</dbReference>
<reference evidence="1 2" key="1">
    <citation type="submission" date="2019-06" db="EMBL/GenBank/DDBJ databases">
        <title>Complete genome sequence of Antarcticibacterium flavum KCTC 52984T from an Antarctic marine sediment.</title>
        <authorList>
            <person name="Lee Y.M."/>
            <person name="Shin S.C."/>
        </authorList>
    </citation>
    <scope>NUCLEOTIDE SEQUENCE [LARGE SCALE GENOMIC DNA]</scope>
    <source>
        <strain evidence="1 2">KCTC 52984</strain>
    </source>
</reference>
<evidence type="ECO:0000313" key="2">
    <source>
        <dbReference type="Proteomes" id="UP000309016"/>
    </source>
</evidence>
<keyword evidence="2" id="KW-1185">Reference proteome</keyword>
<dbReference type="OrthoDB" id="1446228at2"/>
<dbReference type="KEGG" id="afla:FHG64_03530"/>
<dbReference type="EMBL" id="CP040812">
    <property type="protein sequence ID" value="QCY68535.1"/>
    <property type="molecule type" value="Genomic_DNA"/>
</dbReference>
<accession>A0A5B7WZX8</accession>
<dbReference type="RefSeq" id="WP_139065113.1">
    <property type="nucleotide sequence ID" value="NZ_CP040812.1"/>
</dbReference>
<sequence>MRSYLFTFLFALSLISCSSTDEEIDCSAQLFPVNLFYLEIIDSDGNNLLSNQTYDPEQIEVTFNNVVVSTVQQVDDDTFIIVFFNGIQSASPVNLRVTLGEDEIDEMQLAFTVEELPCRKIYTVQNVIYNDEELEVQTEGDDQKVTIVK</sequence>
<protein>
    <submittedName>
        <fullName evidence="1">Uncharacterized protein</fullName>
    </submittedName>
</protein>
<proteinExistence type="predicted"/>